<dbReference type="InterPro" id="IPR005197">
    <property type="entry name" value="Glyco_hydro_71"/>
</dbReference>
<feature type="chain" id="PRO_5004936175" description="Glycoside hydrolase family 71 protein" evidence="1">
    <location>
        <begin position="18"/>
        <end position="391"/>
    </location>
</feature>
<reference evidence="2" key="1">
    <citation type="submission" date="2012-04" db="EMBL/GenBank/DDBJ databases">
        <title>The Genome Sequence of Fusarium oxysporum melonis.</title>
        <authorList>
            <consortium name="The Broad Institute Genome Sequencing Platform"/>
            <person name="Ma L.-J."/>
            <person name="Gale L.R."/>
            <person name="Schwartz D.C."/>
            <person name="Zhou S."/>
            <person name="Corby-Kistler H."/>
            <person name="Young S.K."/>
            <person name="Zeng Q."/>
            <person name="Gargeya S."/>
            <person name="Fitzgerald M."/>
            <person name="Haas B."/>
            <person name="Abouelleil A."/>
            <person name="Alvarado L."/>
            <person name="Arachchi H.M."/>
            <person name="Berlin A."/>
            <person name="Brown A."/>
            <person name="Chapman S.B."/>
            <person name="Chen Z."/>
            <person name="Dunbar C."/>
            <person name="Freedman E."/>
            <person name="Gearin G."/>
            <person name="Goldberg J."/>
            <person name="Griggs A."/>
            <person name="Gujja S."/>
            <person name="Heiman D."/>
            <person name="Howarth C."/>
            <person name="Larson L."/>
            <person name="Lui A."/>
            <person name="MacDonald P.J.P."/>
            <person name="Montmayeur A."/>
            <person name="Murphy C."/>
            <person name="Neiman D."/>
            <person name="Pearson M."/>
            <person name="Priest M."/>
            <person name="Roberts A."/>
            <person name="Saif S."/>
            <person name="Shea T."/>
            <person name="Shenoy N."/>
            <person name="Sisk P."/>
            <person name="Stolte C."/>
            <person name="Sykes S."/>
            <person name="Wortman J."/>
            <person name="Nusbaum C."/>
            <person name="Birren B."/>
        </authorList>
    </citation>
    <scope>NUCLEOTIDE SEQUENCE</scope>
    <source>
        <strain evidence="2">26406</strain>
    </source>
</reference>
<dbReference type="VEuPathDB" id="FungiDB:FOMG_02353"/>
<proteinExistence type="predicted"/>
<protein>
    <recommendedName>
        <fullName evidence="3">Glycoside hydrolase family 71 protein</fullName>
    </recommendedName>
</protein>
<dbReference type="Proteomes" id="UP000030703">
    <property type="component" value="Unassembled WGS sequence"/>
</dbReference>
<keyword evidence="1" id="KW-0732">Signal</keyword>
<dbReference type="EMBL" id="JH659329">
    <property type="protein sequence ID" value="EXK49874.1"/>
    <property type="molecule type" value="Genomic_DNA"/>
</dbReference>
<evidence type="ECO:0000313" key="2">
    <source>
        <dbReference type="EMBL" id="EXK49874.1"/>
    </source>
</evidence>
<evidence type="ECO:0008006" key="3">
    <source>
        <dbReference type="Google" id="ProtNLM"/>
    </source>
</evidence>
<dbReference type="GO" id="GO:0051118">
    <property type="term" value="F:glucan endo-1,3-alpha-glucosidase activity"/>
    <property type="evidence" value="ECO:0007669"/>
    <property type="project" value="InterPro"/>
</dbReference>
<organism evidence="2">
    <name type="scientific">Fusarium oxysporum f. sp. melonis 26406</name>
    <dbReference type="NCBI Taxonomy" id="1089452"/>
    <lineage>
        <taxon>Eukaryota</taxon>
        <taxon>Fungi</taxon>
        <taxon>Dikarya</taxon>
        <taxon>Ascomycota</taxon>
        <taxon>Pezizomycotina</taxon>
        <taxon>Sordariomycetes</taxon>
        <taxon>Hypocreomycetidae</taxon>
        <taxon>Hypocreales</taxon>
        <taxon>Nectriaceae</taxon>
        <taxon>Fusarium</taxon>
        <taxon>Fusarium oxysporum species complex</taxon>
    </lineage>
</organism>
<name>X0B085_FUSOX</name>
<reference evidence="2" key="2">
    <citation type="submission" date="2012-05" db="EMBL/GenBank/DDBJ databases">
        <title>Annotation of the Genome Sequence of Fusarium oxysporum f. sp. melonis 26406.</title>
        <authorList>
            <consortium name="The Broad Institute Genomics Platform"/>
            <person name="Ma L.-J."/>
            <person name="Corby-Kistler H."/>
            <person name="Broz K."/>
            <person name="Gale L.R."/>
            <person name="Jonkers W."/>
            <person name="O'Donnell K."/>
            <person name="Ploetz R."/>
            <person name="Steinberg C."/>
            <person name="Schwartz D.C."/>
            <person name="VanEtten H."/>
            <person name="Zhou S."/>
            <person name="Young S.K."/>
            <person name="Zeng Q."/>
            <person name="Gargeya S."/>
            <person name="Fitzgerald M."/>
            <person name="Abouelleil A."/>
            <person name="Alvarado L."/>
            <person name="Chapman S.B."/>
            <person name="Gainer-Dewar J."/>
            <person name="Goldberg J."/>
            <person name="Griggs A."/>
            <person name="Gujja S."/>
            <person name="Hansen M."/>
            <person name="Howarth C."/>
            <person name="Imamovic A."/>
            <person name="Ireland A."/>
            <person name="Larimer J."/>
            <person name="McCowan C."/>
            <person name="Murphy C."/>
            <person name="Pearson M."/>
            <person name="Poon T.W."/>
            <person name="Priest M."/>
            <person name="Roberts A."/>
            <person name="Saif S."/>
            <person name="Shea T."/>
            <person name="Sykes S."/>
            <person name="Wortman J."/>
            <person name="Nusbaum C."/>
            <person name="Birren B."/>
        </authorList>
    </citation>
    <scope>NUCLEOTIDE SEQUENCE</scope>
    <source>
        <strain evidence="2">26406</strain>
    </source>
</reference>
<dbReference type="OrthoDB" id="167398at2759"/>
<feature type="signal peptide" evidence="1">
    <location>
        <begin position="1"/>
        <end position="17"/>
    </location>
</feature>
<evidence type="ECO:0000256" key="1">
    <source>
        <dbReference type="SAM" id="SignalP"/>
    </source>
</evidence>
<accession>X0B085</accession>
<dbReference type="HOGENOM" id="CLU_019141_3_0_1"/>
<gene>
    <name evidence="2" type="ORF">FOMG_02353</name>
</gene>
<dbReference type="Pfam" id="PF03659">
    <property type="entry name" value="Glyco_hydro_71"/>
    <property type="match status" value="1"/>
</dbReference>
<dbReference type="AlphaFoldDB" id="X0B085"/>
<sequence length="391" mass="43493">MRLSILFTRLLASLAAAGNIEERAAPNLVLSHYMLGDITEEHAHKDIDDAIAMGLDRFVLNVGYPKLDWVPQTLSHLYGYADDLVSKGGKFKLALLSTFMQLVHGATTRSSAMTVEVRKSFSTGRQTDKDFTAWKKSFADEMYFLPGIDDTPGFWESHPAWWDYWGDLIDGASVWESAWPEVHGTNEGDLSRNIKVMGPLQKKGKSFMMPISMLQYKNAYGANLYRRGEMKIVKRMENILSMDPQLHIIQPLTWSHHFGNLWPEQNADAQPSQYASPDGSDHTALQPLYSAFIHAWKNGGLMAPAFSKRDEAIPQGALCRKSIFRSTTCPGGESSVKYFQAPNGTDAGQDALHWALVVPANAAGFIVNVISNGKRTSSKSLQTGLISKRDY</sequence>